<keyword evidence="1" id="KW-0472">Membrane</keyword>
<evidence type="ECO:0000313" key="3">
    <source>
        <dbReference type="WBParaSite" id="ACRNAN_Path_572.g2147.t1"/>
    </source>
</evidence>
<accession>A0A914C8D5</accession>
<name>A0A914C8D5_9BILA</name>
<evidence type="ECO:0000313" key="2">
    <source>
        <dbReference type="Proteomes" id="UP000887540"/>
    </source>
</evidence>
<organism evidence="2 3">
    <name type="scientific">Acrobeloides nanus</name>
    <dbReference type="NCBI Taxonomy" id="290746"/>
    <lineage>
        <taxon>Eukaryota</taxon>
        <taxon>Metazoa</taxon>
        <taxon>Ecdysozoa</taxon>
        <taxon>Nematoda</taxon>
        <taxon>Chromadorea</taxon>
        <taxon>Rhabditida</taxon>
        <taxon>Tylenchina</taxon>
        <taxon>Cephalobomorpha</taxon>
        <taxon>Cephaloboidea</taxon>
        <taxon>Cephalobidae</taxon>
        <taxon>Acrobeloides</taxon>
    </lineage>
</organism>
<sequence length="137" mass="15304">MVALNTHYLGTNRGIIKVLQIIIGIVISSLLCANWYGGKGCFETGQLGFVSGLNSVIIVINIVLFILNLIDLGVWKLERLYSVISAILFLVAVGILVWYIIKVNDSRGWRIPTLIFVIVEFVLFLWDIKILQGESPN</sequence>
<feature type="transmembrane region" description="Helical" evidence="1">
    <location>
        <begin position="107"/>
        <end position="126"/>
    </location>
</feature>
<dbReference type="WBParaSite" id="ACRNAN_Path_572.g2147.t1">
    <property type="protein sequence ID" value="ACRNAN_Path_572.g2147.t1"/>
    <property type="gene ID" value="ACRNAN_Path_572.g2147"/>
</dbReference>
<keyword evidence="2" id="KW-1185">Reference proteome</keyword>
<feature type="transmembrane region" description="Helical" evidence="1">
    <location>
        <begin position="18"/>
        <end position="37"/>
    </location>
</feature>
<keyword evidence="1" id="KW-0812">Transmembrane</keyword>
<protein>
    <submittedName>
        <fullName evidence="3">MARVEL domain-containing protein</fullName>
    </submittedName>
</protein>
<evidence type="ECO:0000256" key="1">
    <source>
        <dbReference type="SAM" id="Phobius"/>
    </source>
</evidence>
<reference evidence="3" key="1">
    <citation type="submission" date="2022-11" db="UniProtKB">
        <authorList>
            <consortium name="WormBaseParasite"/>
        </authorList>
    </citation>
    <scope>IDENTIFICATION</scope>
</reference>
<feature type="transmembrane region" description="Helical" evidence="1">
    <location>
        <begin position="80"/>
        <end position="101"/>
    </location>
</feature>
<dbReference type="AlphaFoldDB" id="A0A914C8D5"/>
<keyword evidence="1" id="KW-1133">Transmembrane helix</keyword>
<feature type="transmembrane region" description="Helical" evidence="1">
    <location>
        <begin position="49"/>
        <end position="68"/>
    </location>
</feature>
<dbReference type="Proteomes" id="UP000887540">
    <property type="component" value="Unplaced"/>
</dbReference>
<proteinExistence type="predicted"/>